<evidence type="ECO:0000313" key="2">
    <source>
        <dbReference type="EMBL" id="EHT9937380.1"/>
    </source>
</evidence>
<dbReference type="Proteomes" id="UP000512222">
    <property type="component" value="Chromosome"/>
</dbReference>
<dbReference type="Proteomes" id="UP001278087">
    <property type="component" value="Unassembled WGS sequence"/>
</dbReference>
<dbReference type="EMBL" id="CP056573">
    <property type="protein sequence ID" value="QLV29916.1"/>
    <property type="molecule type" value="Genomic_DNA"/>
</dbReference>
<dbReference type="InterPro" id="IPR044854">
    <property type="entry name" value="IraM/PmrD"/>
</dbReference>
<reference evidence="5" key="5">
    <citation type="submission" date="2022-12" db="EMBL/GenBank/DDBJ databases">
        <title>2953647.</title>
        <authorList>
            <person name="Hergert J."/>
            <person name="Casey R."/>
            <person name="Wagner J."/>
            <person name="Young E.L."/>
            <person name="Oakeson K.F."/>
        </authorList>
    </citation>
    <scope>NUCLEOTIDE SEQUENCE</scope>
    <source>
        <strain evidence="5">2953647</strain>
    </source>
</reference>
<reference evidence="1 6" key="1">
    <citation type="submission" date="2018-09" db="EMBL/GenBank/DDBJ databases">
        <title>Whole genome sequencing of Citrobacter freundii AR_0116.</title>
        <authorList>
            <person name="Conlan S."/>
            <person name="Thomas P.J."/>
            <person name="Mullikin J."/>
            <person name="Frank K.M."/>
            <person name="Segre J.A."/>
        </authorList>
    </citation>
    <scope>NUCLEOTIDE SEQUENCE [LARGE SCALE GENOMIC DNA]</scope>
    <source>
        <strain evidence="1 6">AR_0116</strain>
    </source>
</reference>
<evidence type="ECO:0000313" key="5">
    <source>
        <dbReference type="EMBL" id="WAZ58706.1"/>
    </source>
</evidence>
<reference evidence="3" key="6">
    <citation type="submission" date="2023-10" db="EMBL/GenBank/DDBJ databases">
        <title>Fecal carriage and genetic characteristics of carbapenem-resistant Enterobacterales among healthy adults from four provinces of China.</title>
        <authorList>
            <person name="Li Y."/>
            <person name="Zhang R."/>
        </authorList>
    </citation>
    <scope>NUCLEOTIDE SEQUENCE</scope>
    <source>
        <strain evidence="3">HN-136</strain>
    </source>
</reference>
<dbReference type="Gene3D" id="2.40.50.650">
    <property type="match status" value="1"/>
</dbReference>
<dbReference type="NCBIfam" id="NF011994">
    <property type="entry name" value="PRK15450.1"/>
    <property type="match status" value="1"/>
</dbReference>
<dbReference type="EMBL" id="CP032184">
    <property type="protein sequence ID" value="AXZ49065.1"/>
    <property type="molecule type" value="Genomic_DNA"/>
</dbReference>
<proteinExistence type="predicted"/>
<reference evidence="4" key="3">
    <citation type="journal article" date="2021" name="Microb. Genom.">
        <title>A genomic epidemiological study shows that prevalence of antimicrobial resistance in Enterobacterales is associated with the livestock host, as well as antimicrobial usage.</title>
        <authorList>
            <person name="AbuOun M."/>
            <person name="Jones H."/>
            <person name="Stubberfield E."/>
            <person name="Gilson D."/>
            <person name="Shaw L.P."/>
            <person name="Hubbard A.T.M."/>
            <person name="Chau K.K."/>
            <person name="Sebra R."/>
            <person name="Peto T.E.A."/>
            <person name="Crook D.W."/>
            <person name="Read D.S."/>
            <person name="Gweon H.S."/>
            <person name="Walker A.S."/>
            <person name="Stoesser N."/>
            <person name="Smith R.P."/>
            <person name="Anjum M.F."/>
            <person name="On Behalf Of The Rehab Consortium."/>
        </authorList>
    </citation>
    <scope>NUCLEOTIDE SEQUENCE</scope>
    <source>
        <strain evidence="4">RHBSTW-00370</strain>
    </source>
</reference>
<dbReference type="EMBL" id="ABBJDF010000002">
    <property type="protein sequence ID" value="EHT9937380.1"/>
    <property type="molecule type" value="Genomic_DNA"/>
</dbReference>
<dbReference type="GeneID" id="87000397"/>
<accession>A0A0D7LFD9</accession>
<reference evidence="7" key="2">
    <citation type="submission" date="2020-06" db="EMBL/GenBank/DDBJ databases">
        <title>REHAB project genomes.</title>
        <authorList>
            <person name="Shaw L.P."/>
        </authorList>
    </citation>
    <scope>NUCLEOTIDE SEQUENCE [LARGE SCALE GENOMIC DNA]</scope>
    <source>
        <strain evidence="7">RHBSTW-00370</strain>
    </source>
</reference>
<evidence type="ECO:0000313" key="3">
    <source>
        <dbReference type="EMBL" id="MDW2757743.1"/>
    </source>
</evidence>
<dbReference type="RefSeq" id="WP_003839377.1">
    <property type="nucleotide sequence ID" value="NZ_AP028314.1"/>
</dbReference>
<dbReference type="AlphaFoldDB" id="A0A0D7LFD9"/>
<sequence>MEWHVKKSCCHKKAERLYIVLCDSGGSLKMLAEAQSFERVKPGDLLSPLKDAQYCVNRDVSRVIKIIDARQYICDEWERLLRLSADK</sequence>
<keyword evidence="8" id="KW-1185">Reference proteome</keyword>
<dbReference type="EMBL" id="CP114564">
    <property type="protein sequence ID" value="WAZ58706.1"/>
    <property type="molecule type" value="Genomic_DNA"/>
</dbReference>
<evidence type="ECO:0000313" key="6">
    <source>
        <dbReference type="Proteomes" id="UP000263627"/>
    </source>
</evidence>
<dbReference type="OrthoDB" id="6627905at2"/>
<reference evidence="2" key="4">
    <citation type="submission" date="2021-07" db="EMBL/GenBank/DDBJ databases">
        <authorList>
            <consortium name="Clinical and Environmental Microbiology Branch: Whole genome sequencing antimicrobial resistance pathogens in the healthcare setting"/>
        </authorList>
    </citation>
    <scope>NUCLEOTIDE SEQUENCE</scope>
    <source>
        <strain evidence="2">2021DK-00049</strain>
    </source>
</reference>
<evidence type="ECO:0000313" key="4">
    <source>
        <dbReference type="EMBL" id="QLV29916.1"/>
    </source>
</evidence>
<evidence type="ECO:0000313" key="9">
    <source>
        <dbReference type="Proteomes" id="UP001278087"/>
    </source>
</evidence>
<name>A0A0D7LFD9_CITFR</name>
<dbReference type="Proteomes" id="UP000263627">
    <property type="component" value="Chromosome"/>
</dbReference>
<evidence type="ECO:0000313" key="1">
    <source>
        <dbReference type="EMBL" id="AXZ49065.1"/>
    </source>
</evidence>
<evidence type="ECO:0000313" key="8">
    <source>
        <dbReference type="Proteomes" id="UP001164536"/>
    </source>
</evidence>
<gene>
    <name evidence="3" type="primary">pmrD</name>
    <name evidence="1" type="ORF">AM363_20075</name>
    <name evidence="4" type="ORF">HV178_07980</name>
    <name evidence="2" type="ORF">KY227_000406</name>
    <name evidence="5" type="ORF">O4000_07365</name>
    <name evidence="3" type="ORF">RYZ67_04495</name>
</gene>
<dbReference type="Pfam" id="PF11183">
    <property type="entry name" value="PmrD"/>
    <property type="match status" value="1"/>
</dbReference>
<dbReference type="Proteomes" id="UP001164536">
    <property type="component" value="Chromosome"/>
</dbReference>
<organism evidence="3 9">
    <name type="scientific">Citrobacter freundii</name>
    <dbReference type="NCBI Taxonomy" id="546"/>
    <lineage>
        <taxon>Bacteria</taxon>
        <taxon>Pseudomonadati</taxon>
        <taxon>Pseudomonadota</taxon>
        <taxon>Gammaproteobacteria</taxon>
        <taxon>Enterobacterales</taxon>
        <taxon>Enterobacteriaceae</taxon>
        <taxon>Citrobacter</taxon>
        <taxon>Citrobacter freundii complex</taxon>
    </lineage>
</organism>
<dbReference type="EMBL" id="JAWPBU010000003">
    <property type="protein sequence ID" value="MDW2757743.1"/>
    <property type="molecule type" value="Genomic_DNA"/>
</dbReference>
<protein>
    <submittedName>
        <fullName evidence="3">Signal transduction protein PmrD</fullName>
    </submittedName>
</protein>
<dbReference type="InterPro" id="IPR038679">
    <property type="entry name" value="PmrD_sf"/>
</dbReference>
<evidence type="ECO:0000313" key="7">
    <source>
        <dbReference type="Proteomes" id="UP000512222"/>
    </source>
</evidence>